<evidence type="ECO:0000313" key="3">
    <source>
        <dbReference type="Proteomes" id="UP000190637"/>
    </source>
</evidence>
<organism evidence="2 3">
    <name type="scientific">Marinactinospora thermotolerans DSM 45154</name>
    <dbReference type="NCBI Taxonomy" id="1122192"/>
    <lineage>
        <taxon>Bacteria</taxon>
        <taxon>Bacillati</taxon>
        <taxon>Actinomycetota</taxon>
        <taxon>Actinomycetes</taxon>
        <taxon>Streptosporangiales</taxon>
        <taxon>Nocardiopsidaceae</taxon>
        <taxon>Marinactinospora</taxon>
    </lineage>
</organism>
<accession>A0A1T4LJZ7</accession>
<dbReference type="NCBIfam" id="NF004846">
    <property type="entry name" value="PRK06197.1"/>
    <property type="match status" value="1"/>
</dbReference>
<dbReference type="Gene3D" id="3.40.50.720">
    <property type="entry name" value="NAD(P)-binding Rossmann-like Domain"/>
    <property type="match status" value="1"/>
</dbReference>
<dbReference type="PANTHER" id="PTHR43157:SF31">
    <property type="entry name" value="PHOSPHATIDYLINOSITOL-GLYCAN BIOSYNTHESIS CLASS F PROTEIN"/>
    <property type="match status" value="1"/>
</dbReference>
<dbReference type="InterPro" id="IPR036291">
    <property type="entry name" value="NAD(P)-bd_dom_sf"/>
</dbReference>
<dbReference type="GO" id="GO:0016491">
    <property type="term" value="F:oxidoreductase activity"/>
    <property type="evidence" value="ECO:0007669"/>
    <property type="project" value="UniProtKB-KW"/>
</dbReference>
<dbReference type="STRING" id="1122192.SAMN02745673_00706"/>
<dbReference type="EMBL" id="FUWS01000002">
    <property type="protein sequence ID" value="SJZ54877.1"/>
    <property type="molecule type" value="Genomic_DNA"/>
</dbReference>
<dbReference type="CDD" id="cd05327">
    <property type="entry name" value="retinol-DH_like_SDR_c_like"/>
    <property type="match status" value="1"/>
</dbReference>
<dbReference type="InterPro" id="IPR002347">
    <property type="entry name" value="SDR_fam"/>
</dbReference>
<protein>
    <submittedName>
        <fullName evidence="2">NAD(P)-dependent dehydrogenase, short-chain alcohol dehydrogenase family</fullName>
    </submittedName>
</protein>
<dbReference type="Proteomes" id="UP000190637">
    <property type="component" value="Unassembled WGS sequence"/>
</dbReference>
<dbReference type="PANTHER" id="PTHR43157">
    <property type="entry name" value="PHOSPHATIDYLINOSITOL-GLYCAN BIOSYNTHESIS CLASS F PROTEIN-RELATED"/>
    <property type="match status" value="1"/>
</dbReference>
<dbReference type="NCBIfam" id="NF004513">
    <property type="entry name" value="PRK05854.1"/>
    <property type="match status" value="1"/>
</dbReference>
<dbReference type="RefSeq" id="WP_078760133.1">
    <property type="nucleotide sequence ID" value="NZ_FUWS01000002.1"/>
</dbReference>
<keyword evidence="3" id="KW-1185">Reference proteome</keyword>
<sequence>MRPVPWALSDIPDLSGRVAVVTGANRGIGHVTARELARRGARTVLACRDRERGAAALERLRAQVPGADATVLPLDLADLGSVREFPARLPEERVDLLVNNAGVMALPRRSTADGFEMQFGTNHLGHFALTGVLLPWLLASAEPRVVTVSSMLHARGRIDFGDLQGRGDYRPWRAYAQSKLANLLFSGELQRRARAAGRPLRSLAAHPGLTATGLAAAGPRMAGRRLLARAMTAGMALVGQSDEQGALPVLRAATDPDLPGDAYVGPASFMGLRGAPVPGGRSPAAEDEQTAARLWRVCEDLTGVRFDWAG</sequence>
<name>A0A1T4LJZ7_9ACTN</name>
<dbReference type="PRINTS" id="PR00081">
    <property type="entry name" value="GDHRDH"/>
</dbReference>
<dbReference type="Pfam" id="PF00106">
    <property type="entry name" value="adh_short"/>
    <property type="match status" value="1"/>
</dbReference>
<evidence type="ECO:0000313" key="2">
    <source>
        <dbReference type="EMBL" id="SJZ54877.1"/>
    </source>
</evidence>
<dbReference type="SUPFAM" id="SSF51735">
    <property type="entry name" value="NAD(P)-binding Rossmann-fold domains"/>
    <property type="match status" value="1"/>
</dbReference>
<gene>
    <name evidence="2" type="ORF">SAMN02745673_00706</name>
</gene>
<dbReference type="OrthoDB" id="4577644at2"/>
<reference evidence="2 3" key="1">
    <citation type="submission" date="2017-02" db="EMBL/GenBank/DDBJ databases">
        <authorList>
            <person name="Peterson S.W."/>
        </authorList>
    </citation>
    <scope>NUCLEOTIDE SEQUENCE [LARGE SCALE GENOMIC DNA]</scope>
    <source>
        <strain evidence="2 3">DSM 45154</strain>
    </source>
</reference>
<evidence type="ECO:0000256" key="1">
    <source>
        <dbReference type="ARBA" id="ARBA00023002"/>
    </source>
</evidence>
<keyword evidence="1" id="KW-0560">Oxidoreductase</keyword>
<dbReference type="AlphaFoldDB" id="A0A1T4LJZ7"/>
<proteinExistence type="predicted"/>